<dbReference type="PANTHER" id="PTHR43798:SF33">
    <property type="entry name" value="HYDROLASE, PUTATIVE (AFU_ORTHOLOGUE AFUA_2G14860)-RELATED"/>
    <property type="match status" value="1"/>
</dbReference>
<dbReference type="InterPro" id="IPR012354">
    <property type="entry name" value="Esterase_lipase"/>
</dbReference>
<dbReference type="Proteomes" id="UP001220509">
    <property type="component" value="Chromosome"/>
</dbReference>
<dbReference type="Gene3D" id="3.40.50.1820">
    <property type="entry name" value="alpha/beta hydrolase"/>
    <property type="match status" value="1"/>
</dbReference>
<dbReference type="KEGG" id="pka:PQ456_16235"/>
<name>A0AAX3LXW1_9BACL</name>
<proteinExistence type="predicted"/>
<sequence length="226" mass="25542">MKVCLLIHGFTGGEHEVSPLAEYLEAQGYTVKMFTLQGHGGSKADLRNATRLDWIDSAEVELQQLLTTYPKIHLIGFSTGSLIAAHLVVKYPNHICSLTMLSTPVFPLNPQQIIRTLYQWPMVKAYIRNLFVVPSKATREFYRIVHESFTIYPHIKIPALIVQGDQDHLVKMKSASYLAEHIGTPDTRVIIVPKSGHLVCYAERKSDFFAAVQVWIDTHHFTSPQS</sequence>
<feature type="active site" description="Charge relay system" evidence="1">
    <location>
        <position position="197"/>
    </location>
</feature>
<evidence type="ECO:0000259" key="2">
    <source>
        <dbReference type="Pfam" id="PF00561"/>
    </source>
</evidence>
<feature type="active site" description="Charge relay system" evidence="1">
    <location>
        <position position="167"/>
    </location>
</feature>
<keyword evidence="3" id="KW-0378">Hydrolase</keyword>
<gene>
    <name evidence="3" type="ORF">PQ456_16235</name>
</gene>
<evidence type="ECO:0000256" key="1">
    <source>
        <dbReference type="PIRSR" id="PIRSR017388-1"/>
    </source>
</evidence>
<dbReference type="InterPro" id="IPR050266">
    <property type="entry name" value="AB_hydrolase_sf"/>
</dbReference>
<evidence type="ECO:0000313" key="3">
    <source>
        <dbReference type="EMBL" id="WCT54739.1"/>
    </source>
</evidence>
<dbReference type="InterPro" id="IPR000073">
    <property type="entry name" value="AB_hydrolase_1"/>
</dbReference>
<dbReference type="InterPro" id="IPR029058">
    <property type="entry name" value="AB_hydrolase_fold"/>
</dbReference>
<dbReference type="AlphaFoldDB" id="A0AAX3LXW1"/>
<dbReference type="EMBL" id="CP117416">
    <property type="protein sequence ID" value="WCT54739.1"/>
    <property type="molecule type" value="Genomic_DNA"/>
</dbReference>
<dbReference type="Pfam" id="PF00561">
    <property type="entry name" value="Abhydrolase_1"/>
    <property type="match status" value="1"/>
</dbReference>
<keyword evidence="4" id="KW-1185">Reference proteome</keyword>
<accession>A0AAX3LXW1</accession>
<dbReference type="PANTHER" id="PTHR43798">
    <property type="entry name" value="MONOACYLGLYCEROL LIPASE"/>
    <property type="match status" value="1"/>
</dbReference>
<dbReference type="PIRSF" id="PIRSF017388">
    <property type="entry name" value="Esterase_lipase"/>
    <property type="match status" value="1"/>
</dbReference>
<dbReference type="GO" id="GO:0016020">
    <property type="term" value="C:membrane"/>
    <property type="evidence" value="ECO:0007669"/>
    <property type="project" value="TreeGrafter"/>
</dbReference>
<reference evidence="3 4" key="1">
    <citation type="submission" date="2023-02" db="EMBL/GenBank/DDBJ databases">
        <title>Genome sequence of Paenibacillus kyungheensis KACC 18744.</title>
        <authorList>
            <person name="Kim S."/>
            <person name="Heo J."/>
            <person name="Kwon S.-W."/>
        </authorList>
    </citation>
    <scope>NUCLEOTIDE SEQUENCE [LARGE SCALE GENOMIC DNA]</scope>
    <source>
        <strain evidence="3 4">KACC 18744</strain>
    </source>
</reference>
<evidence type="ECO:0000313" key="4">
    <source>
        <dbReference type="Proteomes" id="UP001220509"/>
    </source>
</evidence>
<feature type="active site" description="Nucleophile" evidence="1">
    <location>
        <position position="78"/>
    </location>
</feature>
<dbReference type="SUPFAM" id="SSF53474">
    <property type="entry name" value="alpha/beta-Hydrolases"/>
    <property type="match status" value="1"/>
</dbReference>
<feature type="domain" description="AB hydrolase-1" evidence="2">
    <location>
        <begin position="5"/>
        <end position="130"/>
    </location>
</feature>
<dbReference type="GO" id="GO:0052689">
    <property type="term" value="F:carboxylic ester hydrolase activity"/>
    <property type="evidence" value="ECO:0007669"/>
    <property type="project" value="InterPro"/>
</dbReference>
<dbReference type="RefSeq" id="WP_273613225.1">
    <property type="nucleotide sequence ID" value="NZ_CP117416.1"/>
</dbReference>
<organism evidence="3 4">
    <name type="scientific">Paenibacillus kyungheensis</name>
    <dbReference type="NCBI Taxonomy" id="1452732"/>
    <lineage>
        <taxon>Bacteria</taxon>
        <taxon>Bacillati</taxon>
        <taxon>Bacillota</taxon>
        <taxon>Bacilli</taxon>
        <taxon>Bacillales</taxon>
        <taxon>Paenibacillaceae</taxon>
        <taxon>Paenibacillus</taxon>
    </lineage>
</organism>
<protein>
    <submittedName>
        <fullName evidence="3">Alpha/beta fold hydrolase</fullName>
    </submittedName>
</protein>